<accession>D8INY5</accession>
<dbReference type="STRING" id="757424.Hsero_1289"/>
<evidence type="ECO:0000313" key="2">
    <source>
        <dbReference type="EMBL" id="ADJ62805.1"/>
    </source>
</evidence>
<evidence type="ECO:0000256" key="1">
    <source>
        <dbReference type="SAM" id="MobiDB-lite"/>
    </source>
</evidence>
<dbReference type="HOGENOM" id="CLU_2523011_0_0_4"/>
<sequence length="84" mass="9025">MRRACRRAALRMWSRPDRAGAGNCGSSQTGKRDLPGQSREVEAGARGSSGQALSVITVDVRSFVLLVSGLADFITDESQRLAPY</sequence>
<gene>
    <name evidence="2" type="ordered locus">Hsero_1289</name>
</gene>
<keyword evidence="3" id="KW-1185">Reference proteome</keyword>
<dbReference type="Proteomes" id="UP000000329">
    <property type="component" value="Chromosome"/>
</dbReference>
<feature type="compositionally biased region" description="Basic and acidic residues" evidence="1">
    <location>
        <begin position="30"/>
        <end position="43"/>
    </location>
</feature>
<reference evidence="2 3" key="1">
    <citation type="submission" date="2010-04" db="EMBL/GenBank/DDBJ databases">
        <title>The genome of Herbaspirillum seropedicae SmR1, an endophytic, nitrogen-fixing, plant-growth promoting beta-Proteobacteria.</title>
        <authorList>
            <person name="Pedrosa F.O."/>
            <person name="Monteiro R.A."/>
            <person name="Wassem R."/>
            <person name="Cruz L.M."/>
            <person name="Ayub R.A."/>
            <person name="Colauto N.B."/>
            <person name="Fernandez M.A."/>
            <person name="Fungaro M.H.P."/>
            <person name="Grisard E.C."/>
            <person name="Hungria M."/>
            <person name="Madeira H.M.F."/>
            <person name="Nodari R.O."/>
            <person name="Osaku C.A."/>
            <person name="Petzl-Erler M.L."/>
            <person name="Terenzi H."/>
            <person name="Vieira L.G.E."/>
            <person name="Almeida M.I.M."/>
            <person name="Alves L.R."/>
            <person name="Arantes O.M.N."/>
            <person name="Balsanelli E."/>
            <person name="Barcellos F.G."/>
            <person name="Baura V.A."/>
            <person name="Binde D.R."/>
            <person name="Campo R.J."/>
            <person name="Chubatsu L.S."/>
            <person name="Chueire L.M.O."/>
            <person name="Ciferri R.R."/>
            <person name="Correa L.C."/>
            <person name="da Conceicao Silva J.L."/>
            <person name="Dabul A.N.G."/>
            <person name="Dambros B.P."/>
            <person name="Faoro H."/>
            <person name="Favetti A."/>
            <person name="Friedermann G."/>
            <person name="Furlaneto M.C."/>
            <person name="Gasques L.S."/>
            <person name="Gimenes C.C.T."/>
            <person name="Gioppo N.M.R."/>
            <person name="Glienke-Blanco C."/>
            <person name="Godoy L.P."/>
            <person name="Guerra M.P."/>
            <person name="Karp S."/>
            <person name="Kava-Cordeiro V."/>
            <person name="Margarido V.P."/>
            <person name="Mathioni S.M."/>
            <person name="Menck-Soares M.A."/>
            <person name="Murace N.K."/>
            <person name="Nicolas M.F."/>
            <person name="Oliveira C.E.C."/>
            <person name="Pagnan N.A.B."/>
            <person name="Pamphile J.A."/>
            <person name="Patussi E.V."/>
            <person name="Pereira L.F.P."/>
            <person name="Pereira-Ferrari L."/>
            <person name="Pinto F.G.S."/>
            <person name="Precoma C."/>
            <person name="Prioli A.J."/>
            <person name="Prioli S.M.A.P."/>
            <person name="Raittz R.T."/>
            <person name="Ramos H.J.O."/>
            <person name="Ribeiro E.M.S.F."/>
            <person name="Rigo L.U."/>
            <person name="Rocha C.L.M.S.C."/>
            <person name="Rocha S.N."/>
            <person name="Santos K."/>
            <person name="Satori D."/>
            <person name="Silva A.G."/>
            <person name="Simao R.C.G."/>
            <person name="Soares M.A.M."/>
            <person name="Souza E.M."/>
            <person name="Steffens M.B.R."/>
            <person name="Steindel M."/>
            <person name="Tadra-Sfeir M.Z."/>
            <person name="Takahashi E.K."/>
            <person name="Torres R.A."/>
            <person name="Valle J.S."/>
            <person name="Vernal J.I."/>
            <person name="Vilas-Boas L.A."/>
            <person name="Watanabe M.A.E."/>
            <person name="Weiss V.A."/>
            <person name="Yates M.A."/>
            <person name="Souza E.M."/>
        </authorList>
    </citation>
    <scope>NUCLEOTIDE SEQUENCE [LARGE SCALE GENOMIC DNA]</scope>
    <source>
        <strain evidence="2 3">SmR1</strain>
    </source>
</reference>
<name>D8INY5_HERSS</name>
<feature type="region of interest" description="Disordered" evidence="1">
    <location>
        <begin position="16"/>
        <end position="50"/>
    </location>
</feature>
<evidence type="ECO:0000313" key="3">
    <source>
        <dbReference type="Proteomes" id="UP000000329"/>
    </source>
</evidence>
<dbReference type="EMBL" id="CP002039">
    <property type="protein sequence ID" value="ADJ62805.1"/>
    <property type="molecule type" value="Genomic_DNA"/>
</dbReference>
<proteinExistence type="predicted"/>
<dbReference type="KEGG" id="hse:Hsero_1289"/>
<dbReference type="AlphaFoldDB" id="D8INY5"/>
<protein>
    <submittedName>
        <fullName evidence="2">Uncharacterized protein</fullName>
    </submittedName>
</protein>
<organism evidence="2 3">
    <name type="scientific">Herbaspirillum seropedicae (strain SmR1)</name>
    <dbReference type="NCBI Taxonomy" id="757424"/>
    <lineage>
        <taxon>Bacteria</taxon>
        <taxon>Pseudomonadati</taxon>
        <taxon>Pseudomonadota</taxon>
        <taxon>Betaproteobacteria</taxon>
        <taxon>Burkholderiales</taxon>
        <taxon>Oxalobacteraceae</taxon>
        <taxon>Herbaspirillum</taxon>
    </lineage>
</organism>